<dbReference type="GO" id="GO:0030276">
    <property type="term" value="F:clathrin binding"/>
    <property type="evidence" value="ECO:0007669"/>
    <property type="project" value="TreeGrafter"/>
</dbReference>
<keyword evidence="4" id="KW-1185">Reference proteome</keyword>
<feature type="region of interest" description="Disordered" evidence="1">
    <location>
        <begin position="119"/>
        <end position="156"/>
    </location>
</feature>
<dbReference type="GO" id="GO:0031982">
    <property type="term" value="C:vesicle"/>
    <property type="evidence" value="ECO:0007669"/>
    <property type="project" value="TreeGrafter"/>
</dbReference>
<gene>
    <name evidence="3" type="ORF">CTI12_AA517220</name>
</gene>
<dbReference type="AlphaFoldDB" id="A0A2U1L8Q9"/>
<dbReference type="PROSITE" id="PS50076">
    <property type="entry name" value="DNAJ_2"/>
    <property type="match status" value="1"/>
</dbReference>
<dbReference type="SUPFAM" id="SSF46565">
    <property type="entry name" value="Chaperone J-domain"/>
    <property type="match status" value="1"/>
</dbReference>
<feature type="domain" description="J" evidence="2">
    <location>
        <begin position="346"/>
        <end position="411"/>
    </location>
</feature>
<sequence length="411" mass="44077">MGVKSSSGSGGKGLNFDDLLGNFGGNGAKSNGVKRAEVGSGSDDLLSGFGGNGLKVNGLKRNEVKKVEVGSGSDDLLSGFGAKSSASNGYAVISISSGEVGSGSDDLLSGFGFGAKSSSSNGRKADAIPPIPPFQSSGNSAKSFPPSAEDPFVMFENTQGTSKANYGASGVDDYLDSMFSTGTRSNTRPSQSSTSEDSVYDALFNNNVAPKVEKKASFVSSHNSKKASFESPHNTKKASSNPKNTNDFDYLFGMGDATPSGEFQEIEGESAERRQARYNQHLATRERMVKALNEMNERDYQAQREQDEKHRVAATLEGDIKRWAVGKEGNLRALISSLQHVLWAGSGWQAISLTDLITSTAVKKAYFKATLFVHPDKVQQKGAEQKYIAEKVFELLKEAWNKFNAEEFKKQ</sequence>
<dbReference type="InterPro" id="IPR036869">
    <property type="entry name" value="J_dom_sf"/>
</dbReference>
<organism evidence="3 4">
    <name type="scientific">Artemisia annua</name>
    <name type="common">Sweet wormwood</name>
    <dbReference type="NCBI Taxonomy" id="35608"/>
    <lineage>
        <taxon>Eukaryota</taxon>
        <taxon>Viridiplantae</taxon>
        <taxon>Streptophyta</taxon>
        <taxon>Embryophyta</taxon>
        <taxon>Tracheophyta</taxon>
        <taxon>Spermatophyta</taxon>
        <taxon>Magnoliopsida</taxon>
        <taxon>eudicotyledons</taxon>
        <taxon>Gunneridae</taxon>
        <taxon>Pentapetalae</taxon>
        <taxon>asterids</taxon>
        <taxon>campanulids</taxon>
        <taxon>Asterales</taxon>
        <taxon>Asteraceae</taxon>
        <taxon>Asteroideae</taxon>
        <taxon>Anthemideae</taxon>
        <taxon>Artemisiinae</taxon>
        <taxon>Artemisia</taxon>
    </lineage>
</organism>
<accession>A0A2U1L8Q9</accession>
<evidence type="ECO:0000313" key="4">
    <source>
        <dbReference type="Proteomes" id="UP000245207"/>
    </source>
</evidence>
<comment type="caution">
    <text evidence="3">The sequence shown here is derived from an EMBL/GenBank/DDBJ whole genome shotgun (WGS) entry which is preliminary data.</text>
</comment>
<dbReference type="EMBL" id="PKPP01010782">
    <property type="protein sequence ID" value="PWA45405.1"/>
    <property type="molecule type" value="Genomic_DNA"/>
</dbReference>
<reference evidence="3 4" key="1">
    <citation type="journal article" date="2018" name="Mol. Plant">
        <title>The genome of Artemisia annua provides insight into the evolution of Asteraceae family and artemisinin biosynthesis.</title>
        <authorList>
            <person name="Shen Q."/>
            <person name="Zhang L."/>
            <person name="Liao Z."/>
            <person name="Wang S."/>
            <person name="Yan T."/>
            <person name="Shi P."/>
            <person name="Liu M."/>
            <person name="Fu X."/>
            <person name="Pan Q."/>
            <person name="Wang Y."/>
            <person name="Lv Z."/>
            <person name="Lu X."/>
            <person name="Zhang F."/>
            <person name="Jiang W."/>
            <person name="Ma Y."/>
            <person name="Chen M."/>
            <person name="Hao X."/>
            <person name="Li L."/>
            <person name="Tang Y."/>
            <person name="Lv G."/>
            <person name="Zhou Y."/>
            <person name="Sun X."/>
            <person name="Brodelius P.E."/>
            <person name="Rose J.K.C."/>
            <person name="Tang K."/>
        </authorList>
    </citation>
    <scope>NUCLEOTIDE SEQUENCE [LARGE SCALE GENOMIC DNA]</scope>
    <source>
        <strain evidence="4">cv. Huhao1</strain>
        <tissue evidence="3">Leaf</tissue>
    </source>
</reference>
<feature type="region of interest" description="Disordered" evidence="1">
    <location>
        <begin position="215"/>
        <end position="245"/>
    </location>
</feature>
<dbReference type="GO" id="GO:0072318">
    <property type="term" value="P:clathrin coat disassembly"/>
    <property type="evidence" value="ECO:0007669"/>
    <property type="project" value="TreeGrafter"/>
</dbReference>
<protein>
    <submittedName>
        <fullName evidence="3">DnaJ domain-containing protein</fullName>
    </submittedName>
</protein>
<dbReference type="OrthoDB" id="1717591at2759"/>
<dbReference type="GO" id="GO:0072583">
    <property type="term" value="P:clathrin-dependent endocytosis"/>
    <property type="evidence" value="ECO:0007669"/>
    <property type="project" value="TreeGrafter"/>
</dbReference>
<dbReference type="PANTHER" id="PTHR23172:SF89">
    <property type="entry name" value="CHAPERONE J-DOMAIN SUPERFAMILY"/>
    <property type="match status" value="1"/>
</dbReference>
<dbReference type="Proteomes" id="UP000245207">
    <property type="component" value="Unassembled WGS sequence"/>
</dbReference>
<feature type="region of interest" description="Disordered" evidence="1">
    <location>
        <begin position="31"/>
        <end position="53"/>
    </location>
</feature>
<name>A0A2U1L8Q9_ARTAN</name>
<dbReference type="PANTHER" id="PTHR23172">
    <property type="entry name" value="AUXILIN/CYCLIN G-ASSOCIATED KINASE-RELATED"/>
    <property type="match status" value="1"/>
</dbReference>
<dbReference type="Gene3D" id="1.10.287.110">
    <property type="entry name" value="DnaJ domain"/>
    <property type="match status" value="1"/>
</dbReference>
<evidence type="ECO:0000259" key="2">
    <source>
        <dbReference type="PROSITE" id="PS50076"/>
    </source>
</evidence>
<dbReference type="CDD" id="cd06257">
    <property type="entry name" value="DnaJ"/>
    <property type="match status" value="1"/>
</dbReference>
<dbReference type="GO" id="GO:0005737">
    <property type="term" value="C:cytoplasm"/>
    <property type="evidence" value="ECO:0007669"/>
    <property type="project" value="TreeGrafter"/>
</dbReference>
<proteinExistence type="predicted"/>
<evidence type="ECO:0000256" key="1">
    <source>
        <dbReference type="SAM" id="MobiDB-lite"/>
    </source>
</evidence>
<dbReference type="InterPro" id="IPR001623">
    <property type="entry name" value="DnaJ_domain"/>
</dbReference>
<evidence type="ECO:0000313" key="3">
    <source>
        <dbReference type="EMBL" id="PWA45405.1"/>
    </source>
</evidence>
<dbReference type="STRING" id="35608.A0A2U1L8Q9"/>